<feature type="compositionally biased region" description="Low complexity" evidence="8">
    <location>
        <begin position="19"/>
        <end position="37"/>
    </location>
</feature>
<evidence type="ECO:0000256" key="2">
    <source>
        <dbReference type="ARBA" id="ARBA00022723"/>
    </source>
</evidence>
<dbReference type="InterPro" id="IPR050797">
    <property type="entry name" value="Carb_Metab_Trans_Reg"/>
</dbReference>
<dbReference type="GO" id="GO:0006351">
    <property type="term" value="P:DNA-templated transcription"/>
    <property type="evidence" value="ECO:0007669"/>
    <property type="project" value="InterPro"/>
</dbReference>
<dbReference type="PANTHER" id="PTHR31668">
    <property type="entry name" value="GLUCOSE TRANSPORT TRANSCRIPTION REGULATOR RGT1-RELATED-RELATED"/>
    <property type="match status" value="1"/>
</dbReference>
<evidence type="ECO:0000256" key="1">
    <source>
        <dbReference type="ARBA" id="ARBA00004123"/>
    </source>
</evidence>
<evidence type="ECO:0000313" key="11">
    <source>
        <dbReference type="Proteomes" id="UP000078397"/>
    </source>
</evidence>
<gene>
    <name evidence="10" type="ORF">VFPPC_04093</name>
</gene>
<accession>A0A179FRM5</accession>
<evidence type="ECO:0000259" key="9">
    <source>
        <dbReference type="SMART" id="SM00906"/>
    </source>
</evidence>
<keyword evidence="7" id="KW-0539">Nucleus</keyword>
<sequence>MSFANLDTPNWHGLPTSAESSVPSDSVTASSASYESPASMRINQGDVDGRGFEALQSRSDSASACNILTPLSSWPRMEEASSLQLPSTFFEPYVRLFVDRLYPIFPVLDSQYLLGLVVHLDDNAEPPSITKAEYALLSSLTAATIVQLNMEDSSTVPGVISPCGDESDHRSGSHGIQVPSSSAQFFVSQCRQTRQEYDFIQELDESTILTSFFLFAYYGNLDQSRLAWYYLHEAIGFAQSLGLDNPETYIDLSTAMQQQRCRLFWLLFISERAFAIQHRRQVVLRPSIDFPKVFDSHNPKLIYGFVALTKVFKSIDDDFISRWRSSHDHHRGEVVDYHKTTASLLNDSDLAGVLSISEIDDTQKLDVLVTQQWLRILVYQIHLRRPPSSFSSSANLEQNTSEARGKKPKLASSKFDYRHIVDTCKNLMQVLSRANRVLLEAHGIGMEQKISDAANCLCDVLTRQAASDISNEMSHRAPELLHRYMVFLSFFRNHESQYFQPLQQKAGLVLTQGLHMSCLPMHDCSVDQMPPHCQGGGGGQIYADEEASPSS</sequence>
<dbReference type="GeneID" id="28847495"/>
<keyword evidence="6" id="KW-0804">Transcription</keyword>
<comment type="subcellular location">
    <subcellularLocation>
        <location evidence="1">Nucleus</location>
    </subcellularLocation>
</comment>
<evidence type="ECO:0000256" key="8">
    <source>
        <dbReference type="SAM" id="MobiDB-lite"/>
    </source>
</evidence>
<evidence type="ECO:0000256" key="7">
    <source>
        <dbReference type="ARBA" id="ARBA00023242"/>
    </source>
</evidence>
<dbReference type="OrthoDB" id="4132249at2759"/>
<evidence type="ECO:0000313" key="10">
    <source>
        <dbReference type="EMBL" id="OAQ67743.1"/>
    </source>
</evidence>
<dbReference type="STRING" id="1380566.A0A179FRM5"/>
<dbReference type="SMART" id="SM00906">
    <property type="entry name" value="Fungal_trans"/>
    <property type="match status" value="1"/>
</dbReference>
<dbReference type="GO" id="GO:0003677">
    <property type="term" value="F:DNA binding"/>
    <property type="evidence" value="ECO:0007669"/>
    <property type="project" value="UniProtKB-KW"/>
</dbReference>
<evidence type="ECO:0000256" key="5">
    <source>
        <dbReference type="ARBA" id="ARBA00023125"/>
    </source>
</evidence>
<feature type="domain" description="Xylanolytic transcriptional activator regulatory" evidence="9">
    <location>
        <begin position="227"/>
        <end position="301"/>
    </location>
</feature>
<organism evidence="10 11">
    <name type="scientific">Pochonia chlamydosporia 170</name>
    <dbReference type="NCBI Taxonomy" id="1380566"/>
    <lineage>
        <taxon>Eukaryota</taxon>
        <taxon>Fungi</taxon>
        <taxon>Dikarya</taxon>
        <taxon>Ascomycota</taxon>
        <taxon>Pezizomycotina</taxon>
        <taxon>Sordariomycetes</taxon>
        <taxon>Hypocreomycetidae</taxon>
        <taxon>Hypocreales</taxon>
        <taxon>Clavicipitaceae</taxon>
        <taxon>Pochonia</taxon>
    </lineage>
</organism>
<dbReference type="Pfam" id="PF04082">
    <property type="entry name" value="Fungal_trans"/>
    <property type="match status" value="1"/>
</dbReference>
<evidence type="ECO:0000256" key="4">
    <source>
        <dbReference type="ARBA" id="ARBA00023015"/>
    </source>
</evidence>
<feature type="region of interest" description="Disordered" evidence="8">
    <location>
        <begin position="388"/>
        <end position="408"/>
    </location>
</feature>
<keyword evidence="2" id="KW-0479">Metal-binding</keyword>
<keyword evidence="4" id="KW-0805">Transcription regulation</keyword>
<reference evidence="10 11" key="1">
    <citation type="journal article" date="2016" name="PLoS Pathog.">
        <title>Biosynthesis of antibiotic leucinostatins in bio-control fungus Purpureocillium lilacinum and their inhibition on phytophthora revealed by genome mining.</title>
        <authorList>
            <person name="Wang G."/>
            <person name="Liu Z."/>
            <person name="Lin R."/>
            <person name="Li E."/>
            <person name="Mao Z."/>
            <person name="Ling J."/>
            <person name="Yang Y."/>
            <person name="Yin W.B."/>
            <person name="Xie B."/>
        </authorList>
    </citation>
    <scope>NUCLEOTIDE SEQUENCE [LARGE SCALE GENOMIC DNA]</scope>
    <source>
        <strain evidence="10">170</strain>
    </source>
</reference>
<dbReference type="RefSeq" id="XP_018144593.1">
    <property type="nucleotide sequence ID" value="XM_018283501.1"/>
</dbReference>
<keyword evidence="3" id="KW-0862">Zinc</keyword>
<dbReference type="GO" id="GO:0005634">
    <property type="term" value="C:nucleus"/>
    <property type="evidence" value="ECO:0007669"/>
    <property type="project" value="UniProtKB-SubCell"/>
</dbReference>
<keyword evidence="11" id="KW-1185">Reference proteome</keyword>
<feature type="compositionally biased region" description="Polar residues" evidence="8">
    <location>
        <begin position="388"/>
        <end position="402"/>
    </location>
</feature>
<feature type="region of interest" description="Disordered" evidence="8">
    <location>
        <begin position="1"/>
        <end position="45"/>
    </location>
</feature>
<evidence type="ECO:0000256" key="3">
    <source>
        <dbReference type="ARBA" id="ARBA00022833"/>
    </source>
</evidence>
<proteinExistence type="predicted"/>
<dbReference type="Proteomes" id="UP000078397">
    <property type="component" value="Unassembled WGS sequence"/>
</dbReference>
<evidence type="ECO:0000256" key="6">
    <source>
        <dbReference type="ARBA" id="ARBA00023163"/>
    </source>
</evidence>
<comment type="caution">
    <text evidence="10">The sequence shown here is derived from an EMBL/GenBank/DDBJ whole genome shotgun (WGS) entry which is preliminary data.</text>
</comment>
<dbReference type="InterPro" id="IPR007219">
    <property type="entry name" value="XnlR_reg_dom"/>
</dbReference>
<protein>
    <submittedName>
        <fullName evidence="10">Amylase cluster transcriptional regulator AmyR</fullName>
    </submittedName>
</protein>
<keyword evidence="5" id="KW-0238">DNA-binding</keyword>
<dbReference type="EMBL" id="LSBJ02000003">
    <property type="protein sequence ID" value="OAQ67743.1"/>
    <property type="molecule type" value="Genomic_DNA"/>
</dbReference>
<dbReference type="GO" id="GO:0008270">
    <property type="term" value="F:zinc ion binding"/>
    <property type="evidence" value="ECO:0007669"/>
    <property type="project" value="InterPro"/>
</dbReference>
<dbReference type="PANTHER" id="PTHR31668:SF18">
    <property type="entry name" value="MALTOSE FERMENTATION REGULATORY PROTEIN MAL13-RELATED"/>
    <property type="match status" value="1"/>
</dbReference>
<name>A0A179FRM5_METCM</name>
<dbReference type="CDD" id="cd12148">
    <property type="entry name" value="fungal_TF_MHR"/>
    <property type="match status" value="1"/>
</dbReference>
<dbReference type="KEGG" id="pchm:VFPPC_04093"/>
<dbReference type="AlphaFoldDB" id="A0A179FRM5"/>